<name>A0A2G9RE59_AQUCT</name>
<dbReference type="Proteomes" id="UP000228934">
    <property type="component" value="Unassembled WGS sequence"/>
</dbReference>
<evidence type="ECO:0000313" key="4">
    <source>
        <dbReference type="Proteomes" id="UP000228934"/>
    </source>
</evidence>
<reference evidence="4" key="1">
    <citation type="journal article" date="2017" name="Nat. Commun.">
        <title>The North American bullfrog draft genome provides insight into hormonal regulation of long noncoding RNA.</title>
        <authorList>
            <person name="Hammond S.A."/>
            <person name="Warren R.L."/>
            <person name="Vandervalk B.P."/>
            <person name="Kucuk E."/>
            <person name="Khan H."/>
            <person name="Gibb E.A."/>
            <person name="Pandoh P."/>
            <person name="Kirk H."/>
            <person name="Zhao Y."/>
            <person name="Jones M."/>
            <person name="Mungall A.J."/>
            <person name="Coope R."/>
            <person name="Pleasance S."/>
            <person name="Moore R.A."/>
            <person name="Holt R.A."/>
            <person name="Round J.M."/>
            <person name="Ohora S."/>
            <person name="Walle B.V."/>
            <person name="Veldhoen N."/>
            <person name="Helbing C.C."/>
            <person name="Birol I."/>
        </authorList>
    </citation>
    <scope>NUCLEOTIDE SEQUENCE [LARGE SCALE GENOMIC DNA]</scope>
</reference>
<dbReference type="OrthoDB" id="3045089at2759"/>
<dbReference type="EMBL" id="KV949325">
    <property type="protein sequence ID" value="PIO26169.1"/>
    <property type="molecule type" value="Genomic_DNA"/>
</dbReference>
<evidence type="ECO:0000313" key="3">
    <source>
        <dbReference type="EMBL" id="PIO26169.1"/>
    </source>
</evidence>
<keyword evidence="2" id="KW-1133">Transmembrane helix</keyword>
<gene>
    <name evidence="3" type="ORF">AB205_0199930</name>
</gene>
<organism evidence="3 4">
    <name type="scientific">Aquarana catesbeiana</name>
    <name type="common">American bullfrog</name>
    <name type="synonym">Rana catesbeiana</name>
    <dbReference type="NCBI Taxonomy" id="8400"/>
    <lineage>
        <taxon>Eukaryota</taxon>
        <taxon>Metazoa</taxon>
        <taxon>Chordata</taxon>
        <taxon>Craniata</taxon>
        <taxon>Vertebrata</taxon>
        <taxon>Euteleostomi</taxon>
        <taxon>Amphibia</taxon>
        <taxon>Batrachia</taxon>
        <taxon>Anura</taxon>
        <taxon>Neobatrachia</taxon>
        <taxon>Ranoidea</taxon>
        <taxon>Ranidae</taxon>
        <taxon>Aquarana</taxon>
    </lineage>
</organism>
<proteinExistence type="predicted"/>
<keyword evidence="2" id="KW-0472">Membrane</keyword>
<evidence type="ECO:0000256" key="1">
    <source>
        <dbReference type="SAM" id="MobiDB-lite"/>
    </source>
</evidence>
<dbReference type="AlphaFoldDB" id="A0A2G9RE59"/>
<sequence length="96" mass="10791">MNQQRLSQSAPVRSPPPLAPQSPQSGVMGGGGNQMRLQQLQMEKERLRLKHQELLRQDSCTRQYSYILSFCILADAFCVVFAVARITPEMKAQIAD</sequence>
<protein>
    <submittedName>
        <fullName evidence="3">Uncharacterized protein</fullName>
    </submittedName>
</protein>
<keyword evidence="4" id="KW-1185">Reference proteome</keyword>
<feature type="region of interest" description="Disordered" evidence="1">
    <location>
        <begin position="1"/>
        <end position="34"/>
    </location>
</feature>
<feature type="non-terminal residue" evidence="3">
    <location>
        <position position="96"/>
    </location>
</feature>
<keyword evidence="2" id="KW-0812">Transmembrane</keyword>
<feature type="transmembrane region" description="Helical" evidence="2">
    <location>
        <begin position="64"/>
        <end position="84"/>
    </location>
</feature>
<accession>A0A2G9RE59</accession>
<evidence type="ECO:0000256" key="2">
    <source>
        <dbReference type="SAM" id="Phobius"/>
    </source>
</evidence>